<keyword evidence="1" id="KW-0812">Transmembrane</keyword>
<dbReference type="EMBL" id="JAQMJO010000001">
    <property type="protein sequence ID" value="MDB8604884.1"/>
    <property type="molecule type" value="Genomic_DNA"/>
</dbReference>
<comment type="caution">
    <text evidence="2">The sequence shown here is derived from an EMBL/GenBank/DDBJ whole genome shotgun (WGS) entry which is preliminary data.</text>
</comment>
<evidence type="ECO:0000256" key="1">
    <source>
        <dbReference type="SAM" id="Phobius"/>
    </source>
</evidence>
<evidence type="ECO:0000313" key="3">
    <source>
        <dbReference type="Proteomes" id="UP001212483"/>
    </source>
</evidence>
<sequence>MNRKEWIEYFEAINNRKPTIQECQQALLNGEFVMEGKQATFSNSGKSVTEGVRPLPNQMTGQMVNPAYSQQMVFVKKKKFGKKTFIGLGIALFLVVATSLGLFLFSSKGTNLGGLWVTNDNVGLVYDLSGKKSKLVAGYREEEIKEISIGNKVRQEFEARLEDVSNSKLKTIADFDKKYQLQTKEIILVKTKWEWFGYYNLIQKDGTNLVLDLFLSDLYYGSRSTKDLKKKCLFHKAEVPKAFVGKWKTYDDENESEGELTISENGVMTTDSDDIDILNVKPLDILIAKPLKEYLADQSGSADNDKVQKEFAKIQKSLKSHGYQAKSVNDIYHDARKSYYYIVVDGGKRIIILEDSFNILSIGGYIEREDK</sequence>
<gene>
    <name evidence="2" type="ORF">PNU22_00100</name>
</gene>
<proteinExistence type="predicted"/>
<dbReference type="RefSeq" id="WP_037600546.1">
    <property type="nucleotide sequence ID" value="NZ_CAJHJQ010000001.1"/>
</dbReference>
<organism evidence="2 3">
    <name type="scientific">Streptococcus salivarius</name>
    <dbReference type="NCBI Taxonomy" id="1304"/>
    <lineage>
        <taxon>Bacteria</taxon>
        <taxon>Bacillati</taxon>
        <taxon>Bacillota</taxon>
        <taxon>Bacilli</taxon>
        <taxon>Lactobacillales</taxon>
        <taxon>Streptococcaceae</taxon>
        <taxon>Streptococcus</taxon>
    </lineage>
</organism>
<dbReference type="AlphaFoldDB" id="A0AB35IR10"/>
<feature type="transmembrane region" description="Helical" evidence="1">
    <location>
        <begin position="85"/>
        <end position="105"/>
    </location>
</feature>
<keyword evidence="1" id="KW-1133">Transmembrane helix</keyword>
<accession>A0AB35IR10</accession>
<name>A0AB35IR10_STRSL</name>
<evidence type="ECO:0000313" key="2">
    <source>
        <dbReference type="EMBL" id="MDB8604884.1"/>
    </source>
</evidence>
<reference evidence="2" key="1">
    <citation type="submission" date="2023-01" db="EMBL/GenBank/DDBJ databases">
        <title>Human gut microbiome strain richness.</title>
        <authorList>
            <person name="Chen-Liaw A."/>
        </authorList>
    </citation>
    <scope>NUCLEOTIDE SEQUENCE</scope>
    <source>
        <strain evidence="2">1001283st1_B9_1001283B150217_161031</strain>
    </source>
</reference>
<keyword evidence="1" id="KW-0472">Membrane</keyword>
<protein>
    <submittedName>
        <fullName evidence="2">Uncharacterized protein</fullName>
    </submittedName>
</protein>
<dbReference type="Proteomes" id="UP001212483">
    <property type="component" value="Unassembled WGS sequence"/>
</dbReference>